<dbReference type="GO" id="GO:0016020">
    <property type="term" value="C:membrane"/>
    <property type="evidence" value="ECO:0007669"/>
    <property type="project" value="UniProtKB-SubCell"/>
</dbReference>
<accession>A0A5J4JMG8</accession>
<keyword evidence="2 5" id="KW-0812">Transmembrane</keyword>
<dbReference type="Pfam" id="PF00902">
    <property type="entry name" value="TatC"/>
    <property type="match status" value="1"/>
</dbReference>
<feature type="transmembrane region" description="Helical" evidence="5">
    <location>
        <begin position="14"/>
        <end position="36"/>
    </location>
</feature>
<evidence type="ECO:0000256" key="3">
    <source>
        <dbReference type="ARBA" id="ARBA00022989"/>
    </source>
</evidence>
<dbReference type="InterPro" id="IPR002033">
    <property type="entry name" value="TatC"/>
</dbReference>
<comment type="caution">
    <text evidence="6">The sequence shown here is derived from an EMBL/GenBank/DDBJ whole genome shotgun (WGS) entry which is preliminary data.</text>
</comment>
<keyword evidence="7" id="KW-1185">Reference proteome</keyword>
<dbReference type="EMBL" id="BKZQ01000054">
    <property type="protein sequence ID" value="GER71567.1"/>
    <property type="molecule type" value="Genomic_DNA"/>
</dbReference>
<dbReference type="Proteomes" id="UP000391919">
    <property type="component" value="Unassembled WGS sequence"/>
</dbReference>
<gene>
    <name evidence="6" type="ORF">BpJC7_28700</name>
</gene>
<evidence type="ECO:0000313" key="7">
    <source>
        <dbReference type="Proteomes" id="UP000391919"/>
    </source>
</evidence>
<protein>
    <submittedName>
        <fullName evidence="6">Uncharacterized protein</fullName>
    </submittedName>
</protein>
<evidence type="ECO:0000256" key="2">
    <source>
        <dbReference type="ARBA" id="ARBA00022692"/>
    </source>
</evidence>
<proteinExistence type="predicted"/>
<keyword evidence="4 5" id="KW-0472">Membrane</keyword>
<keyword evidence="3 5" id="KW-1133">Transmembrane helix</keyword>
<evidence type="ECO:0000256" key="5">
    <source>
        <dbReference type="SAM" id="Phobius"/>
    </source>
</evidence>
<dbReference type="AlphaFoldDB" id="A0A5J4JMG8"/>
<evidence type="ECO:0000256" key="4">
    <source>
        <dbReference type="ARBA" id="ARBA00023136"/>
    </source>
</evidence>
<name>A0A5J4JMG8_9BACI</name>
<evidence type="ECO:0000313" key="6">
    <source>
        <dbReference type="EMBL" id="GER71567.1"/>
    </source>
</evidence>
<reference evidence="6 7" key="1">
    <citation type="submission" date="2019-09" db="EMBL/GenBank/DDBJ databases">
        <title>Draft genome sequence of Bacillus sp. JC-7.</title>
        <authorList>
            <person name="Tanaka N."/>
            <person name="Shiwa Y."/>
            <person name="Fujita N."/>
            <person name="Tanasupawat S."/>
        </authorList>
    </citation>
    <scope>NUCLEOTIDE SEQUENCE [LARGE SCALE GENOMIC DNA]</scope>
    <source>
        <strain evidence="6 7">JC-7</strain>
    </source>
</reference>
<evidence type="ECO:0000256" key="1">
    <source>
        <dbReference type="ARBA" id="ARBA00004141"/>
    </source>
</evidence>
<sequence length="57" mass="6434">MPLMGHLEELRKRILLVAAVFATFFILAMCFVQTIYRWLLRGFDGHLAVLGPGDITA</sequence>
<organism evidence="6 7">
    <name type="scientific">Weizmannia acidilactici</name>
    <dbReference type="NCBI Taxonomy" id="2607726"/>
    <lineage>
        <taxon>Bacteria</taxon>
        <taxon>Bacillati</taxon>
        <taxon>Bacillota</taxon>
        <taxon>Bacilli</taxon>
        <taxon>Bacillales</taxon>
        <taxon>Bacillaceae</taxon>
        <taxon>Heyndrickxia</taxon>
    </lineage>
</organism>
<comment type="subcellular location">
    <subcellularLocation>
        <location evidence="1">Membrane</location>
        <topology evidence="1">Multi-pass membrane protein</topology>
    </subcellularLocation>
</comment>